<accession>A0A9W7CWH7</accession>
<name>A0A9W7CWH7_9STRA</name>
<sequence length="102" mass="11143">MVASHIDSCLYMKASLTSTDLSKTLPIRGWRLRYRCIHRCPSETRSLRTSIPTQRLASVVRATWAMMLPTPAPTSRKTSASSRGPIAVSMGETPGGRISPAL</sequence>
<gene>
    <name evidence="2" type="ORF">Pfra01_001636400</name>
</gene>
<dbReference type="AlphaFoldDB" id="A0A9W7CWH7"/>
<reference evidence="2" key="1">
    <citation type="submission" date="2023-04" db="EMBL/GenBank/DDBJ databases">
        <title>Phytophthora fragariaefolia NBRC 109709.</title>
        <authorList>
            <person name="Ichikawa N."/>
            <person name="Sato H."/>
            <person name="Tonouchi N."/>
        </authorList>
    </citation>
    <scope>NUCLEOTIDE SEQUENCE</scope>
    <source>
        <strain evidence="2">NBRC 109709</strain>
    </source>
</reference>
<organism evidence="2 3">
    <name type="scientific">Phytophthora fragariaefolia</name>
    <dbReference type="NCBI Taxonomy" id="1490495"/>
    <lineage>
        <taxon>Eukaryota</taxon>
        <taxon>Sar</taxon>
        <taxon>Stramenopiles</taxon>
        <taxon>Oomycota</taxon>
        <taxon>Peronosporomycetes</taxon>
        <taxon>Peronosporales</taxon>
        <taxon>Peronosporaceae</taxon>
        <taxon>Phytophthora</taxon>
    </lineage>
</organism>
<feature type="region of interest" description="Disordered" evidence="1">
    <location>
        <begin position="70"/>
        <end position="102"/>
    </location>
</feature>
<evidence type="ECO:0000313" key="2">
    <source>
        <dbReference type="EMBL" id="GMF45550.1"/>
    </source>
</evidence>
<proteinExistence type="predicted"/>
<dbReference type="EMBL" id="BSXT01001833">
    <property type="protein sequence ID" value="GMF45550.1"/>
    <property type="molecule type" value="Genomic_DNA"/>
</dbReference>
<dbReference type="Proteomes" id="UP001165121">
    <property type="component" value="Unassembled WGS sequence"/>
</dbReference>
<comment type="caution">
    <text evidence="2">The sequence shown here is derived from an EMBL/GenBank/DDBJ whole genome shotgun (WGS) entry which is preliminary data.</text>
</comment>
<protein>
    <submittedName>
        <fullName evidence="2">Unnamed protein product</fullName>
    </submittedName>
</protein>
<dbReference type="OrthoDB" id="103467at2759"/>
<feature type="compositionally biased region" description="Polar residues" evidence="1">
    <location>
        <begin position="73"/>
        <end position="82"/>
    </location>
</feature>
<keyword evidence="3" id="KW-1185">Reference proteome</keyword>
<evidence type="ECO:0000256" key="1">
    <source>
        <dbReference type="SAM" id="MobiDB-lite"/>
    </source>
</evidence>
<evidence type="ECO:0000313" key="3">
    <source>
        <dbReference type="Proteomes" id="UP001165121"/>
    </source>
</evidence>